<gene>
    <name evidence="2" type="ORF">DEQ80_00455</name>
</gene>
<dbReference type="InterPro" id="IPR051599">
    <property type="entry name" value="Cell_Envelope_Assoc"/>
</dbReference>
<comment type="caution">
    <text evidence="2">The sequence shown here is derived from an EMBL/GenBank/DDBJ whole genome shotgun (WGS) entry which is preliminary data.</text>
</comment>
<accession>A0A3D1JD02</accession>
<dbReference type="STRING" id="229919.GCA_001050195_00573"/>
<dbReference type="PANTHER" id="PTHR30336">
    <property type="entry name" value="INNER MEMBRANE PROTEIN, PROBABLE PERMEASE"/>
    <property type="match status" value="1"/>
</dbReference>
<dbReference type="Pfam" id="PF02698">
    <property type="entry name" value="DUF218"/>
    <property type="match status" value="1"/>
</dbReference>
<reference evidence="2 3" key="1">
    <citation type="journal article" date="2018" name="Nat. Biotechnol.">
        <title>A standardized bacterial taxonomy based on genome phylogeny substantially revises the tree of life.</title>
        <authorList>
            <person name="Parks D.H."/>
            <person name="Chuvochina M."/>
            <person name="Waite D.W."/>
            <person name="Rinke C."/>
            <person name="Skarshewski A."/>
            <person name="Chaumeil P.A."/>
            <person name="Hugenholtz P."/>
        </authorList>
    </citation>
    <scope>NUCLEOTIDE SEQUENCE [LARGE SCALE GENOMIC DNA]</scope>
    <source>
        <strain evidence="2">UBA8781</strain>
    </source>
</reference>
<sequence>MKLLRILFRILISLLALLLIGLGLSRLILEIYASTRIYTPRDLPQGRVAIVFGAGLYRDGSPTPVLRDRVATAAQLYFSGKVQKLLMSGDNRFEYYNEPGAMKTYAMQLGVPEADIILDYAGRRTYDTCYRARSIFGVQEAVLVTQSFHLPRAVFTCNQIGVSARGVPADLRPYQRRSRLMWALREWLASPVALWDVWVSHPTPVLGDPEPIFPPEQASLP</sequence>
<dbReference type="InterPro" id="IPR003848">
    <property type="entry name" value="DUF218"/>
</dbReference>
<dbReference type="CDD" id="cd06259">
    <property type="entry name" value="YdcF-like"/>
    <property type="match status" value="1"/>
</dbReference>
<name>A0A3D1JD02_9CHLR</name>
<dbReference type="GO" id="GO:0005886">
    <property type="term" value="C:plasma membrane"/>
    <property type="evidence" value="ECO:0007669"/>
    <property type="project" value="TreeGrafter"/>
</dbReference>
<dbReference type="EMBL" id="DPBP01000003">
    <property type="protein sequence ID" value="HCE16304.1"/>
    <property type="molecule type" value="Genomic_DNA"/>
</dbReference>
<evidence type="ECO:0000313" key="2">
    <source>
        <dbReference type="EMBL" id="HCE16304.1"/>
    </source>
</evidence>
<dbReference type="PANTHER" id="PTHR30336:SF6">
    <property type="entry name" value="INTEGRAL MEMBRANE PROTEIN"/>
    <property type="match status" value="1"/>
</dbReference>
<dbReference type="AlphaFoldDB" id="A0A3D1JD02"/>
<proteinExistence type="predicted"/>
<protein>
    <recommendedName>
        <fullName evidence="1">DUF218 domain-containing protein</fullName>
    </recommendedName>
</protein>
<organism evidence="2 3">
    <name type="scientific">Anaerolinea thermolimosa</name>
    <dbReference type="NCBI Taxonomy" id="229919"/>
    <lineage>
        <taxon>Bacteria</taxon>
        <taxon>Bacillati</taxon>
        <taxon>Chloroflexota</taxon>
        <taxon>Anaerolineae</taxon>
        <taxon>Anaerolineales</taxon>
        <taxon>Anaerolineaceae</taxon>
        <taxon>Anaerolinea</taxon>
    </lineage>
</organism>
<feature type="domain" description="DUF218" evidence="1">
    <location>
        <begin position="48"/>
        <end position="189"/>
    </location>
</feature>
<evidence type="ECO:0000313" key="3">
    <source>
        <dbReference type="Proteomes" id="UP000264141"/>
    </source>
</evidence>
<dbReference type="Proteomes" id="UP000264141">
    <property type="component" value="Unassembled WGS sequence"/>
</dbReference>
<evidence type="ECO:0000259" key="1">
    <source>
        <dbReference type="Pfam" id="PF02698"/>
    </source>
</evidence>